<dbReference type="GO" id="GO:0009253">
    <property type="term" value="P:peptidoglycan catabolic process"/>
    <property type="evidence" value="ECO:0007669"/>
    <property type="project" value="InterPro"/>
</dbReference>
<dbReference type="SUPFAM" id="SSF55846">
    <property type="entry name" value="N-acetylmuramoyl-L-alanine amidase-like"/>
    <property type="match status" value="1"/>
</dbReference>
<comment type="caution">
    <text evidence="6">The sequence shown here is derived from an EMBL/GenBank/DDBJ whole genome shotgun (WGS) entry which is preliminary data.</text>
</comment>
<protein>
    <recommendedName>
        <fullName evidence="2">N-acetylmuramoyl-L-alanine amidase</fullName>
        <ecNumber evidence="2">3.5.1.28</ecNumber>
    </recommendedName>
</protein>
<dbReference type="Pfam" id="PF01510">
    <property type="entry name" value="Amidase_2"/>
    <property type="match status" value="1"/>
</dbReference>
<dbReference type="RefSeq" id="WP_130425382.1">
    <property type="nucleotide sequence ID" value="NZ_SHKW01000008.1"/>
</dbReference>
<dbReference type="Proteomes" id="UP000292958">
    <property type="component" value="Unassembled WGS sequence"/>
</dbReference>
<dbReference type="InterPro" id="IPR051206">
    <property type="entry name" value="NAMLAA_amidase_2"/>
</dbReference>
<accession>A0A4Q7XYF3</accession>
<gene>
    <name evidence="6" type="ORF">BDD14_6550</name>
</gene>
<evidence type="ECO:0000313" key="7">
    <source>
        <dbReference type="Proteomes" id="UP000292958"/>
    </source>
</evidence>
<dbReference type="EC" id="3.5.1.28" evidence="2"/>
<dbReference type="CDD" id="cd06583">
    <property type="entry name" value="PGRP"/>
    <property type="match status" value="1"/>
</dbReference>
<dbReference type="GO" id="GO:0009254">
    <property type="term" value="P:peptidoglycan turnover"/>
    <property type="evidence" value="ECO:0007669"/>
    <property type="project" value="TreeGrafter"/>
</dbReference>
<proteinExistence type="predicted"/>
<dbReference type="GO" id="GO:0008745">
    <property type="term" value="F:N-acetylmuramoyl-L-alanine amidase activity"/>
    <property type="evidence" value="ECO:0007669"/>
    <property type="project" value="UniProtKB-EC"/>
</dbReference>
<dbReference type="OrthoDB" id="9794842at2"/>
<evidence type="ECO:0000256" key="2">
    <source>
        <dbReference type="ARBA" id="ARBA00011901"/>
    </source>
</evidence>
<organism evidence="6 7">
    <name type="scientific">Edaphobacter modestus</name>
    <dbReference type="NCBI Taxonomy" id="388466"/>
    <lineage>
        <taxon>Bacteria</taxon>
        <taxon>Pseudomonadati</taxon>
        <taxon>Acidobacteriota</taxon>
        <taxon>Terriglobia</taxon>
        <taxon>Terriglobales</taxon>
        <taxon>Acidobacteriaceae</taxon>
        <taxon>Edaphobacter</taxon>
    </lineage>
</organism>
<keyword evidence="7" id="KW-1185">Reference proteome</keyword>
<evidence type="ECO:0000313" key="6">
    <source>
        <dbReference type="EMBL" id="RZU28964.1"/>
    </source>
</evidence>
<evidence type="ECO:0000256" key="1">
    <source>
        <dbReference type="ARBA" id="ARBA00001561"/>
    </source>
</evidence>
<name>A0A4Q7XYF3_9BACT</name>
<comment type="catalytic activity">
    <reaction evidence="1">
        <text>Hydrolyzes the link between N-acetylmuramoyl residues and L-amino acid residues in certain cell-wall glycopeptides.</text>
        <dbReference type="EC" id="3.5.1.28"/>
    </reaction>
</comment>
<reference evidence="6 7" key="1">
    <citation type="submission" date="2019-02" db="EMBL/GenBank/DDBJ databases">
        <title>Genomic Encyclopedia of Archaeal and Bacterial Type Strains, Phase II (KMG-II): from individual species to whole genera.</title>
        <authorList>
            <person name="Goeker M."/>
        </authorList>
    </citation>
    <scope>NUCLEOTIDE SEQUENCE [LARGE SCALE GENOMIC DNA]</scope>
    <source>
        <strain evidence="6 7">DSM 18101</strain>
    </source>
</reference>
<sequence length="206" mass="23029">MLRIDNDGVIRDARIKVELIPQISHGPLTLIDAIVVHQTDSSTAKGTLAGYRTGAKGTGAHLLIDKDGTLYQTVSFHQKCWHVGPILSRCYQKHSCVPKDEEYYHSLTKSTGGINGSYARAMDKREETKKYPDRYPSNSDSIGIEIVGRSLDNFGNHFESPTTQQQQSLHWLIEGLLDSLHLQRTDIYRHPQISRKGAGEAADATW</sequence>
<evidence type="ECO:0000256" key="4">
    <source>
        <dbReference type="ARBA" id="ARBA00023316"/>
    </source>
</evidence>
<dbReference type="Gene3D" id="3.40.80.10">
    <property type="entry name" value="Peptidoglycan recognition protein-like"/>
    <property type="match status" value="1"/>
</dbReference>
<dbReference type="PANTHER" id="PTHR30417">
    <property type="entry name" value="N-ACETYLMURAMOYL-L-ALANINE AMIDASE AMID"/>
    <property type="match status" value="1"/>
</dbReference>
<feature type="domain" description="N-acetylmuramoyl-L-alanine amidase" evidence="5">
    <location>
        <begin position="21"/>
        <end position="199"/>
    </location>
</feature>
<dbReference type="SMART" id="SM00644">
    <property type="entry name" value="Ami_2"/>
    <property type="match status" value="1"/>
</dbReference>
<dbReference type="InterPro" id="IPR036505">
    <property type="entry name" value="Amidase/PGRP_sf"/>
</dbReference>
<evidence type="ECO:0000259" key="5">
    <source>
        <dbReference type="SMART" id="SM00644"/>
    </source>
</evidence>
<dbReference type="GO" id="GO:0071555">
    <property type="term" value="P:cell wall organization"/>
    <property type="evidence" value="ECO:0007669"/>
    <property type="project" value="UniProtKB-KW"/>
</dbReference>
<evidence type="ECO:0000256" key="3">
    <source>
        <dbReference type="ARBA" id="ARBA00022801"/>
    </source>
</evidence>
<keyword evidence="3" id="KW-0378">Hydrolase</keyword>
<dbReference type="PANTHER" id="PTHR30417:SF1">
    <property type="entry name" value="N-ACETYLMURAMOYL-L-ALANINE AMIDASE AMID"/>
    <property type="match status" value="1"/>
</dbReference>
<dbReference type="EMBL" id="SHKW01000008">
    <property type="protein sequence ID" value="RZU28964.1"/>
    <property type="molecule type" value="Genomic_DNA"/>
</dbReference>
<dbReference type="InterPro" id="IPR002502">
    <property type="entry name" value="Amidase_domain"/>
</dbReference>
<dbReference type="AlphaFoldDB" id="A0A4Q7XYF3"/>
<keyword evidence="4" id="KW-0961">Cell wall biogenesis/degradation</keyword>